<feature type="region of interest" description="Disordered" evidence="1">
    <location>
        <begin position="125"/>
        <end position="145"/>
    </location>
</feature>
<evidence type="ECO:0000313" key="3">
    <source>
        <dbReference type="Proteomes" id="UP001501475"/>
    </source>
</evidence>
<keyword evidence="3" id="KW-1185">Reference proteome</keyword>
<reference evidence="2 3" key="1">
    <citation type="journal article" date="2019" name="Int. J. Syst. Evol. Microbiol.">
        <title>The Global Catalogue of Microorganisms (GCM) 10K type strain sequencing project: providing services to taxonomists for standard genome sequencing and annotation.</title>
        <authorList>
            <consortium name="The Broad Institute Genomics Platform"/>
            <consortium name="The Broad Institute Genome Sequencing Center for Infectious Disease"/>
            <person name="Wu L."/>
            <person name="Ma J."/>
        </authorList>
    </citation>
    <scope>NUCLEOTIDE SEQUENCE [LARGE SCALE GENOMIC DNA]</scope>
    <source>
        <strain evidence="2 3">JCM 15591</strain>
    </source>
</reference>
<feature type="compositionally biased region" description="Polar residues" evidence="1">
    <location>
        <begin position="1"/>
        <end position="10"/>
    </location>
</feature>
<comment type="caution">
    <text evidence="2">The sequence shown here is derived from an EMBL/GenBank/DDBJ whole genome shotgun (WGS) entry which is preliminary data.</text>
</comment>
<accession>A0ABN2KFQ8</accession>
<gene>
    <name evidence="2" type="ORF">GCM10009810_12160</name>
</gene>
<sequence length="181" mass="19793">MPGMTANPSIGQPRDVGGRFGRKTHAEQPGTLTAWSDFDEVDAAAWQQHGVPHEMARDWRNAGFTAFGASDWRRHWFDPSAAAQWRTAGISAADAQHWRRLDFTPDAAFVWLAVGLAPDEAASWRADGIPTPSDPNRMASSVTGETDPGFTDLTYRNEVDGYAAYAHIPAPLSADEPDWLA</sequence>
<name>A0ABN2KFQ8_9MICO</name>
<dbReference type="Proteomes" id="UP001501475">
    <property type="component" value="Unassembled WGS sequence"/>
</dbReference>
<evidence type="ECO:0000313" key="2">
    <source>
        <dbReference type="EMBL" id="GAA1753876.1"/>
    </source>
</evidence>
<protein>
    <submittedName>
        <fullName evidence="2">Uncharacterized protein</fullName>
    </submittedName>
</protein>
<feature type="region of interest" description="Disordered" evidence="1">
    <location>
        <begin position="1"/>
        <end position="29"/>
    </location>
</feature>
<evidence type="ECO:0000256" key="1">
    <source>
        <dbReference type="SAM" id="MobiDB-lite"/>
    </source>
</evidence>
<dbReference type="EMBL" id="BAAAPN010000032">
    <property type="protein sequence ID" value="GAA1753876.1"/>
    <property type="molecule type" value="Genomic_DNA"/>
</dbReference>
<proteinExistence type="predicted"/>
<organism evidence="2 3">
    <name type="scientific">Nostocoides vanveenii</name>
    <dbReference type="NCBI Taxonomy" id="330835"/>
    <lineage>
        <taxon>Bacteria</taxon>
        <taxon>Bacillati</taxon>
        <taxon>Actinomycetota</taxon>
        <taxon>Actinomycetes</taxon>
        <taxon>Micrococcales</taxon>
        <taxon>Intrasporangiaceae</taxon>
        <taxon>Nostocoides</taxon>
    </lineage>
</organism>